<name>A0A3L6Q7F2_PANMI</name>
<gene>
    <name evidence="2" type="ORF">C2845_PM15G10930</name>
</gene>
<dbReference type="EMBL" id="PQIB02000013">
    <property type="protein sequence ID" value="RLM74605.1"/>
    <property type="molecule type" value="Genomic_DNA"/>
</dbReference>
<sequence length="101" mass="10912">MRNGSISLRLVGLQLGAGAYMVVVTPVLGLGLNPLFLIGVGSLCTCVLMLPFAVKLERYPPLEACHHVHKSQLPDRDVEEAEGAACLEGIRQKQKLKHPVV</sequence>
<keyword evidence="1" id="KW-1133">Transmembrane helix</keyword>
<evidence type="ECO:0000313" key="2">
    <source>
        <dbReference type="EMBL" id="RLM74605.1"/>
    </source>
</evidence>
<organism evidence="2 3">
    <name type="scientific">Panicum miliaceum</name>
    <name type="common">Proso millet</name>
    <name type="synonym">Broomcorn millet</name>
    <dbReference type="NCBI Taxonomy" id="4540"/>
    <lineage>
        <taxon>Eukaryota</taxon>
        <taxon>Viridiplantae</taxon>
        <taxon>Streptophyta</taxon>
        <taxon>Embryophyta</taxon>
        <taxon>Tracheophyta</taxon>
        <taxon>Spermatophyta</taxon>
        <taxon>Magnoliopsida</taxon>
        <taxon>Liliopsida</taxon>
        <taxon>Poales</taxon>
        <taxon>Poaceae</taxon>
        <taxon>PACMAD clade</taxon>
        <taxon>Panicoideae</taxon>
        <taxon>Panicodae</taxon>
        <taxon>Paniceae</taxon>
        <taxon>Panicinae</taxon>
        <taxon>Panicum</taxon>
        <taxon>Panicum sect. Panicum</taxon>
    </lineage>
</organism>
<protein>
    <submittedName>
        <fullName evidence="2">WAT1-related protein</fullName>
    </submittedName>
</protein>
<feature type="transmembrane region" description="Helical" evidence="1">
    <location>
        <begin position="35"/>
        <end position="54"/>
    </location>
</feature>
<dbReference type="AlphaFoldDB" id="A0A3L6Q7F2"/>
<evidence type="ECO:0000313" key="3">
    <source>
        <dbReference type="Proteomes" id="UP000275267"/>
    </source>
</evidence>
<accession>A0A3L6Q7F2</accession>
<feature type="transmembrane region" description="Helical" evidence="1">
    <location>
        <begin position="7"/>
        <end position="29"/>
    </location>
</feature>
<comment type="caution">
    <text evidence="2">The sequence shown here is derived from an EMBL/GenBank/DDBJ whole genome shotgun (WGS) entry which is preliminary data.</text>
</comment>
<keyword evidence="1" id="KW-0472">Membrane</keyword>
<evidence type="ECO:0000256" key="1">
    <source>
        <dbReference type="SAM" id="Phobius"/>
    </source>
</evidence>
<dbReference type="STRING" id="4540.A0A3L6Q7F2"/>
<keyword evidence="1" id="KW-0812">Transmembrane</keyword>
<keyword evidence="3" id="KW-1185">Reference proteome</keyword>
<dbReference type="Proteomes" id="UP000275267">
    <property type="component" value="Unassembled WGS sequence"/>
</dbReference>
<reference evidence="3" key="1">
    <citation type="journal article" date="2019" name="Nat. Commun.">
        <title>The genome of broomcorn millet.</title>
        <authorList>
            <person name="Zou C."/>
            <person name="Miki D."/>
            <person name="Li D."/>
            <person name="Tang Q."/>
            <person name="Xiao L."/>
            <person name="Rajput S."/>
            <person name="Deng P."/>
            <person name="Jia W."/>
            <person name="Huang R."/>
            <person name="Zhang M."/>
            <person name="Sun Y."/>
            <person name="Hu J."/>
            <person name="Fu X."/>
            <person name="Schnable P.S."/>
            <person name="Li F."/>
            <person name="Zhang H."/>
            <person name="Feng B."/>
            <person name="Zhu X."/>
            <person name="Liu R."/>
            <person name="Schnable J.C."/>
            <person name="Zhu J.-K."/>
            <person name="Zhang H."/>
        </authorList>
    </citation>
    <scope>NUCLEOTIDE SEQUENCE [LARGE SCALE GENOMIC DNA]</scope>
</reference>
<proteinExistence type="predicted"/>